<dbReference type="Proteomes" id="UP000276133">
    <property type="component" value="Unassembled WGS sequence"/>
</dbReference>
<comment type="caution">
    <text evidence="1">The sequence shown here is derived from an EMBL/GenBank/DDBJ whole genome shotgun (WGS) entry which is preliminary data.</text>
</comment>
<accession>A0A3M7QLK5</accession>
<evidence type="ECO:0000313" key="2">
    <source>
        <dbReference type="Proteomes" id="UP000276133"/>
    </source>
</evidence>
<protein>
    <submittedName>
        <fullName evidence="1">Uncharacterized protein</fullName>
    </submittedName>
</protein>
<keyword evidence="2" id="KW-1185">Reference proteome</keyword>
<dbReference type="EMBL" id="REGN01005836">
    <property type="protein sequence ID" value="RNA11838.1"/>
    <property type="molecule type" value="Genomic_DNA"/>
</dbReference>
<dbReference type="AlphaFoldDB" id="A0A3M7QLK5"/>
<evidence type="ECO:0000313" key="1">
    <source>
        <dbReference type="EMBL" id="RNA11838.1"/>
    </source>
</evidence>
<sequence>MIKIIKKHIFQKDKDVCRIRTRTLLNQYHSTYATILNGKKNLMTCLEIFNGLLVALICAKVSFIKRQTQHAFFHGK</sequence>
<organism evidence="1 2">
    <name type="scientific">Brachionus plicatilis</name>
    <name type="common">Marine rotifer</name>
    <name type="synonym">Brachionus muelleri</name>
    <dbReference type="NCBI Taxonomy" id="10195"/>
    <lineage>
        <taxon>Eukaryota</taxon>
        <taxon>Metazoa</taxon>
        <taxon>Spiralia</taxon>
        <taxon>Gnathifera</taxon>
        <taxon>Rotifera</taxon>
        <taxon>Eurotatoria</taxon>
        <taxon>Monogononta</taxon>
        <taxon>Pseudotrocha</taxon>
        <taxon>Ploima</taxon>
        <taxon>Brachionidae</taxon>
        <taxon>Brachionus</taxon>
    </lineage>
</organism>
<name>A0A3M7QLK5_BRAPC</name>
<proteinExistence type="predicted"/>
<reference evidence="1 2" key="1">
    <citation type="journal article" date="2018" name="Sci. Rep.">
        <title>Genomic signatures of local adaptation to the degree of environmental predictability in rotifers.</title>
        <authorList>
            <person name="Franch-Gras L."/>
            <person name="Hahn C."/>
            <person name="Garcia-Roger E.M."/>
            <person name="Carmona M.J."/>
            <person name="Serra M."/>
            <person name="Gomez A."/>
        </authorList>
    </citation>
    <scope>NUCLEOTIDE SEQUENCE [LARGE SCALE GENOMIC DNA]</scope>
    <source>
        <strain evidence="1">HYR1</strain>
    </source>
</reference>
<gene>
    <name evidence="1" type="ORF">BpHYR1_013213</name>
</gene>